<evidence type="ECO:0000259" key="3">
    <source>
        <dbReference type="Pfam" id="PF00443"/>
    </source>
</evidence>
<dbReference type="SUPFAM" id="SSF54001">
    <property type="entry name" value="Cysteine proteinases"/>
    <property type="match status" value="1"/>
</dbReference>
<dbReference type="Proteomes" id="UP000054097">
    <property type="component" value="Unassembled WGS sequence"/>
</dbReference>
<evidence type="ECO:0000313" key="5">
    <source>
        <dbReference type="Proteomes" id="UP000054097"/>
    </source>
</evidence>
<sequence length="819" mass="90433">MIDQDNFELLKQITGASDERIRAVLQKHSNLDVAVSALLDDQNDVPSSNNDFIGPLPGPLTEDDQWKRGRGVLNAYGGNRNNSPVQIDVTKASPQSSTVGLAGSSFVDHPEAEKANWALVPTSQAAPVVYGPHPNPAGPYVQAQGGQDDDLSAAISASLQTSMLDASSSAAFEELSLAQRIRLNPDIPVSLRSRNPHMMHVALLTHALYHVPQVRQAFKGIVPGPLTASKEIACFWKVMARLEMGTQSDVVLDEFLPKDVRYQLDENNSSLKEAKESTETLYTQFAQVTLSLPAPFFPGLFYSKIWYPPAFGSGPSLWSSDTTSYSVETNTRADLPVIPITANVNSSDNSLLTYLHDLTWTRKLEQAGEVLVFSVTHEDGPVSSSSTKVENTGIGSSATGKSSSAGPKATTGPAQKHLLKFPAQLYVDPFLLETREITTVQRGTRSAMESGIRLSETRLSGLGGGSNTTPLKNLRASIKYFEELALDDGDEQRKQRKNLSLEMLKQTLLKIEAEIERLKEDIKSTRESMMHVYDVTGLQKHPYTLRAVLMWDGVFGRTHHYSYVKAQNGKWYKSVESTVTEVEESAVLSDPTGLHMGAGPFMLLYSKDVPETVDTIQDEPKSETQDTPEEPKMEDDQEKPPLVDTRRTYSSVAEEYVQWHPHVRNAVRGWNAQFRTQLEDAGVIDLDGKIRQESSSEQDALFIPEDPLARMHFEETEDAMDYDSDARDIEEVVMDTTASLASWGIPTDTPVSQEANISGWGPQGKDSGSWDNVTKEEGWNPIDEDPGWDAVTKEGWKPSGENKPIEVQVTRDVESTFED</sequence>
<dbReference type="EMBL" id="KN824277">
    <property type="protein sequence ID" value="KIM34465.1"/>
    <property type="molecule type" value="Genomic_DNA"/>
</dbReference>
<feature type="coiled-coil region" evidence="1">
    <location>
        <begin position="501"/>
        <end position="528"/>
    </location>
</feature>
<reference evidence="4 5" key="1">
    <citation type="submission" date="2014-04" db="EMBL/GenBank/DDBJ databases">
        <authorList>
            <consortium name="DOE Joint Genome Institute"/>
            <person name="Kuo A."/>
            <person name="Zuccaro A."/>
            <person name="Kohler A."/>
            <person name="Nagy L.G."/>
            <person name="Floudas D."/>
            <person name="Copeland A."/>
            <person name="Barry K.W."/>
            <person name="Cichocki N."/>
            <person name="Veneault-Fourrey C."/>
            <person name="LaButti K."/>
            <person name="Lindquist E.A."/>
            <person name="Lipzen A."/>
            <person name="Lundell T."/>
            <person name="Morin E."/>
            <person name="Murat C."/>
            <person name="Sun H."/>
            <person name="Tunlid A."/>
            <person name="Henrissat B."/>
            <person name="Grigoriev I.V."/>
            <person name="Hibbett D.S."/>
            <person name="Martin F."/>
            <person name="Nordberg H.P."/>
            <person name="Cantor M.N."/>
            <person name="Hua S.X."/>
        </authorList>
    </citation>
    <scope>NUCLEOTIDE SEQUENCE [LARGE SCALE GENOMIC DNA]</scope>
    <source>
        <strain evidence="4 5">MAFF 305830</strain>
    </source>
</reference>
<dbReference type="OrthoDB" id="443682at2759"/>
<dbReference type="InterPro" id="IPR038765">
    <property type="entry name" value="Papain-like_cys_pep_sf"/>
</dbReference>
<dbReference type="HOGENOM" id="CLU_340426_0_0_1"/>
<dbReference type="GO" id="GO:0004843">
    <property type="term" value="F:cysteine-type deubiquitinase activity"/>
    <property type="evidence" value="ECO:0007669"/>
    <property type="project" value="InterPro"/>
</dbReference>
<dbReference type="STRING" id="933852.A0A0C3BCB0"/>
<dbReference type="GO" id="GO:0016579">
    <property type="term" value="P:protein deubiquitination"/>
    <property type="evidence" value="ECO:0007669"/>
    <property type="project" value="InterPro"/>
</dbReference>
<organism evidence="4 5">
    <name type="scientific">Serendipita vermifera MAFF 305830</name>
    <dbReference type="NCBI Taxonomy" id="933852"/>
    <lineage>
        <taxon>Eukaryota</taxon>
        <taxon>Fungi</taxon>
        <taxon>Dikarya</taxon>
        <taxon>Basidiomycota</taxon>
        <taxon>Agaricomycotina</taxon>
        <taxon>Agaricomycetes</taxon>
        <taxon>Sebacinales</taxon>
        <taxon>Serendipitaceae</taxon>
        <taxon>Serendipita</taxon>
    </lineage>
</organism>
<dbReference type="AlphaFoldDB" id="A0A0C3BCB0"/>
<accession>A0A0C3BCB0</accession>
<evidence type="ECO:0000313" key="4">
    <source>
        <dbReference type="EMBL" id="KIM34465.1"/>
    </source>
</evidence>
<protein>
    <recommendedName>
        <fullName evidence="3">Peptidase C19 ubiquitin carboxyl-terminal hydrolase domain-containing protein</fullName>
    </recommendedName>
</protein>
<feature type="compositionally biased region" description="Low complexity" evidence="2">
    <location>
        <begin position="392"/>
        <end position="406"/>
    </location>
</feature>
<feature type="compositionally biased region" description="Acidic residues" evidence="2">
    <location>
        <begin position="626"/>
        <end position="637"/>
    </location>
</feature>
<dbReference type="Gene3D" id="3.90.70.10">
    <property type="entry name" value="Cysteine proteinases"/>
    <property type="match status" value="1"/>
</dbReference>
<proteinExistence type="predicted"/>
<keyword evidence="5" id="KW-1185">Reference proteome</keyword>
<keyword evidence="1" id="KW-0175">Coiled coil</keyword>
<reference evidence="5" key="2">
    <citation type="submission" date="2015-01" db="EMBL/GenBank/DDBJ databases">
        <title>Evolutionary Origins and Diversification of the Mycorrhizal Mutualists.</title>
        <authorList>
            <consortium name="DOE Joint Genome Institute"/>
            <consortium name="Mycorrhizal Genomics Consortium"/>
            <person name="Kohler A."/>
            <person name="Kuo A."/>
            <person name="Nagy L.G."/>
            <person name="Floudas D."/>
            <person name="Copeland A."/>
            <person name="Barry K.W."/>
            <person name="Cichocki N."/>
            <person name="Veneault-Fourrey C."/>
            <person name="LaButti K."/>
            <person name="Lindquist E.A."/>
            <person name="Lipzen A."/>
            <person name="Lundell T."/>
            <person name="Morin E."/>
            <person name="Murat C."/>
            <person name="Riley R."/>
            <person name="Ohm R."/>
            <person name="Sun H."/>
            <person name="Tunlid A."/>
            <person name="Henrissat B."/>
            <person name="Grigoriev I.V."/>
            <person name="Hibbett D.S."/>
            <person name="Martin F."/>
        </authorList>
    </citation>
    <scope>NUCLEOTIDE SEQUENCE [LARGE SCALE GENOMIC DNA]</scope>
    <source>
        <strain evidence="5">MAFF 305830</strain>
    </source>
</reference>
<feature type="domain" description="Peptidase C19 ubiquitin carboxyl-terminal hydrolase" evidence="3">
    <location>
        <begin position="421"/>
        <end position="605"/>
    </location>
</feature>
<gene>
    <name evidence="4" type="ORF">M408DRAFT_325862</name>
</gene>
<evidence type="ECO:0000256" key="1">
    <source>
        <dbReference type="SAM" id="Coils"/>
    </source>
</evidence>
<feature type="region of interest" description="Disordered" evidence="2">
    <location>
        <begin position="758"/>
        <end position="804"/>
    </location>
</feature>
<feature type="region of interest" description="Disordered" evidence="2">
    <location>
        <begin position="617"/>
        <end position="644"/>
    </location>
</feature>
<dbReference type="Pfam" id="PF00443">
    <property type="entry name" value="UCH"/>
    <property type="match status" value="1"/>
</dbReference>
<evidence type="ECO:0000256" key="2">
    <source>
        <dbReference type="SAM" id="MobiDB-lite"/>
    </source>
</evidence>
<feature type="region of interest" description="Disordered" evidence="2">
    <location>
        <begin position="379"/>
        <end position="414"/>
    </location>
</feature>
<name>A0A0C3BCB0_SERVB</name>
<dbReference type="InterPro" id="IPR001394">
    <property type="entry name" value="Peptidase_C19_UCH"/>
</dbReference>